<evidence type="ECO:0000313" key="2">
    <source>
        <dbReference type="EMBL" id="QNO00031.1"/>
    </source>
</evidence>
<evidence type="ECO:0000256" key="1">
    <source>
        <dbReference type="SAM" id="MobiDB-lite"/>
    </source>
</evidence>
<dbReference type="Pfam" id="PF23876">
    <property type="entry name" value="DUF7230"/>
    <property type="match status" value="1"/>
</dbReference>
<keyword evidence="3" id="KW-1185">Reference proteome</keyword>
<dbReference type="EMBL" id="MT670417">
    <property type="protein sequence ID" value="QNO00031.1"/>
    <property type="molecule type" value="Genomic_DNA"/>
</dbReference>
<sequence>MDNKIRNPLAAANRRVNVPKVERDRTKYRRKRKHKKGEQE</sequence>
<accession>A0A7G9V175</accession>
<feature type="region of interest" description="Disordered" evidence="1">
    <location>
        <begin position="1"/>
        <end position="40"/>
    </location>
</feature>
<proteinExistence type="predicted"/>
<evidence type="ECO:0000313" key="3">
    <source>
        <dbReference type="Proteomes" id="UP000516074"/>
    </source>
</evidence>
<name>A0A7G9V175_9CAUD</name>
<organism evidence="2 3">
    <name type="scientific">Pseudomonas phage phiPsa267</name>
    <dbReference type="NCBI Taxonomy" id="1460361"/>
    <lineage>
        <taxon>Viruses</taxon>
        <taxon>Duplodnaviria</taxon>
        <taxon>Heunggongvirae</taxon>
        <taxon>Uroviricota</taxon>
        <taxon>Caudoviricetes</taxon>
        <taxon>Vandenendeviridae</taxon>
        <taxon>Gorskivirinae</taxon>
        <taxon>Otagovirus</taxon>
        <taxon>Otagovirus psa267</taxon>
    </lineage>
</organism>
<gene>
    <name evidence="2" type="ORF">phiPsa267_107</name>
</gene>
<protein>
    <submittedName>
        <fullName evidence="2">Uncharacterized protein</fullName>
    </submittedName>
</protein>
<feature type="compositionally biased region" description="Basic residues" evidence="1">
    <location>
        <begin position="26"/>
        <end position="40"/>
    </location>
</feature>
<dbReference type="InterPro" id="IPR055654">
    <property type="entry name" value="DUF7230"/>
</dbReference>
<reference evidence="2 3" key="1">
    <citation type="submission" date="2020-06" db="EMBL/GenBank/DDBJ databases">
        <title>Characterization of Pseudomonas phiPsa374-like phages.</title>
        <authorList>
            <person name="Warring S."/>
            <person name="Malone L.M."/>
            <person name="Easingwood R.A."/>
            <person name="Rigano L."/>
            <person name="Frampton R.A."/>
            <person name="Lopez Acedo E."/>
            <person name="Templeton M.D."/>
            <person name="Kleffmann T."/>
            <person name="Bostina M."/>
            <person name="Fineran P.C."/>
        </authorList>
    </citation>
    <scope>NUCLEOTIDE SEQUENCE [LARGE SCALE GENOMIC DNA]</scope>
</reference>
<dbReference type="Proteomes" id="UP000516074">
    <property type="component" value="Segment"/>
</dbReference>